<evidence type="ECO:0000313" key="2">
    <source>
        <dbReference type="Proteomes" id="UP001305414"/>
    </source>
</evidence>
<dbReference type="EMBL" id="JAWHQM010000015">
    <property type="protein sequence ID" value="KAK5630370.1"/>
    <property type="molecule type" value="Genomic_DNA"/>
</dbReference>
<reference evidence="1 2" key="1">
    <citation type="submission" date="2023-10" db="EMBL/GenBank/DDBJ databases">
        <title>Draft genome sequence of Xylaria bambusicola isolate GMP-LS, the root and basal stem rot pathogen of sugarcane in Indonesia.</title>
        <authorList>
            <person name="Selvaraj P."/>
            <person name="Muralishankar V."/>
            <person name="Muruganantham S."/>
            <person name="Sp S."/>
            <person name="Haryani S."/>
            <person name="Lau K.J.X."/>
            <person name="Naqvi N.I."/>
        </authorList>
    </citation>
    <scope>NUCLEOTIDE SEQUENCE [LARGE SCALE GENOMIC DNA]</scope>
    <source>
        <strain evidence="1">GMP-LS</strain>
    </source>
</reference>
<dbReference type="Proteomes" id="UP001305414">
    <property type="component" value="Unassembled WGS sequence"/>
</dbReference>
<organism evidence="1 2">
    <name type="scientific">Xylaria bambusicola</name>
    <dbReference type="NCBI Taxonomy" id="326684"/>
    <lineage>
        <taxon>Eukaryota</taxon>
        <taxon>Fungi</taxon>
        <taxon>Dikarya</taxon>
        <taxon>Ascomycota</taxon>
        <taxon>Pezizomycotina</taxon>
        <taxon>Sordariomycetes</taxon>
        <taxon>Xylariomycetidae</taxon>
        <taxon>Xylariales</taxon>
        <taxon>Xylariaceae</taxon>
        <taxon>Xylaria</taxon>
    </lineage>
</organism>
<comment type="caution">
    <text evidence="1">The sequence shown here is derived from an EMBL/GenBank/DDBJ whole genome shotgun (WGS) entry which is preliminary data.</text>
</comment>
<name>A0AAN7UDQ2_9PEZI</name>
<gene>
    <name evidence="1" type="ORF">RRF57_006085</name>
</gene>
<proteinExistence type="predicted"/>
<evidence type="ECO:0000313" key="1">
    <source>
        <dbReference type="EMBL" id="KAK5630370.1"/>
    </source>
</evidence>
<keyword evidence="2" id="KW-1185">Reference proteome</keyword>
<protein>
    <submittedName>
        <fullName evidence="1">Uncharacterized protein</fullName>
    </submittedName>
</protein>
<dbReference type="AlphaFoldDB" id="A0AAN7UDQ2"/>
<accession>A0AAN7UDQ2</accession>
<sequence>MTEMIGYYGRESVVWWSTYTAHVCNVPANPIRGRAADWRKDLGLSCTARRERKERNAGNERRIEGGGFWRRADERAVRCDDASETATETDSVLDLDVAGGLADS</sequence>